<organism evidence="1 2">
    <name type="scientific">Pholiota conissans</name>
    <dbReference type="NCBI Taxonomy" id="109636"/>
    <lineage>
        <taxon>Eukaryota</taxon>
        <taxon>Fungi</taxon>
        <taxon>Dikarya</taxon>
        <taxon>Basidiomycota</taxon>
        <taxon>Agaricomycotina</taxon>
        <taxon>Agaricomycetes</taxon>
        <taxon>Agaricomycetidae</taxon>
        <taxon>Agaricales</taxon>
        <taxon>Agaricineae</taxon>
        <taxon>Strophariaceae</taxon>
        <taxon>Pholiota</taxon>
    </lineage>
</organism>
<evidence type="ECO:0000313" key="2">
    <source>
        <dbReference type="Proteomes" id="UP000807469"/>
    </source>
</evidence>
<protein>
    <submittedName>
        <fullName evidence="1">Uncharacterized protein</fullName>
    </submittedName>
</protein>
<evidence type="ECO:0000313" key="1">
    <source>
        <dbReference type="EMBL" id="KAF9481784.1"/>
    </source>
</evidence>
<reference evidence="1" key="1">
    <citation type="submission" date="2020-11" db="EMBL/GenBank/DDBJ databases">
        <authorList>
            <consortium name="DOE Joint Genome Institute"/>
            <person name="Ahrendt S."/>
            <person name="Riley R."/>
            <person name="Andreopoulos W."/>
            <person name="Labutti K."/>
            <person name="Pangilinan J."/>
            <person name="Ruiz-Duenas F.J."/>
            <person name="Barrasa J.M."/>
            <person name="Sanchez-Garcia M."/>
            <person name="Camarero S."/>
            <person name="Miyauchi S."/>
            <person name="Serrano A."/>
            <person name="Linde D."/>
            <person name="Babiker R."/>
            <person name="Drula E."/>
            <person name="Ayuso-Fernandez I."/>
            <person name="Pacheco R."/>
            <person name="Padilla G."/>
            <person name="Ferreira P."/>
            <person name="Barriuso J."/>
            <person name="Kellner H."/>
            <person name="Castanera R."/>
            <person name="Alfaro M."/>
            <person name="Ramirez L."/>
            <person name="Pisabarro A.G."/>
            <person name="Kuo A."/>
            <person name="Tritt A."/>
            <person name="Lipzen A."/>
            <person name="He G."/>
            <person name="Yan M."/>
            <person name="Ng V."/>
            <person name="Cullen D."/>
            <person name="Martin F."/>
            <person name="Rosso M.-N."/>
            <person name="Henrissat B."/>
            <person name="Hibbett D."/>
            <person name="Martinez A.T."/>
            <person name="Grigoriev I.V."/>
        </authorList>
    </citation>
    <scope>NUCLEOTIDE SEQUENCE</scope>
    <source>
        <strain evidence="1">CIRM-BRFM 674</strain>
    </source>
</reference>
<dbReference type="AlphaFoldDB" id="A0A9P5Z884"/>
<dbReference type="Proteomes" id="UP000807469">
    <property type="component" value="Unassembled WGS sequence"/>
</dbReference>
<sequence>MWTIPIHATIEEDNDSRKGTPMPLKTGGYAVAYIPPRMTLKKGNIRRKSLDHPFSRQSTFCLKDAATAFAATFLDMNQPGVGLKYLSGTTDGIASLFQAHEDIPVGNTKETFCGVSFEYWFTGSYPTVALSSLPANIHPLSQNCLPNPQLR</sequence>
<keyword evidence="2" id="KW-1185">Reference proteome</keyword>
<dbReference type="EMBL" id="MU155174">
    <property type="protein sequence ID" value="KAF9481784.1"/>
    <property type="molecule type" value="Genomic_DNA"/>
</dbReference>
<accession>A0A9P5Z884</accession>
<gene>
    <name evidence="1" type="ORF">BDN70DRAFT_930613</name>
</gene>
<name>A0A9P5Z884_9AGAR</name>
<comment type="caution">
    <text evidence="1">The sequence shown here is derived from an EMBL/GenBank/DDBJ whole genome shotgun (WGS) entry which is preliminary data.</text>
</comment>
<proteinExistence type="predicted"/>